<sequence>MYTLWSHGRLLGTTDLAWARALPRHRAGDLQPTPLGETLLPAAHDSHAELSLELRGPDGEVVPTEDLWVQDSEHLLAVAHETPLPDEPEPEWMDDLEADAWDPEVDALLDEIPDLPDPPEPDDDEPQEAREWPRYQVMLRLIDDAAIP</sequence>
<reference evidence="2 3" key="1">
    <citation type="journal article" date="2014" name="Genome Announc.">
        <title>Genome Sequence and Methylome of Soil Bacterium Gemmatirosa kalamazoonensis KBS708T, a Member of the Rarely Cultivated Gemmatimonadetes Phylum.</title>
        <authorList>
            <person name="Debruyn J.M."/>
            <person name="Radosevich M."/>
            <person name="Wommack K.E."/>
            <person name="Polson S.W."/>
            <person name="Hauser L.J."/>
            <person name="Fawaz M.N."/>
            <person name="Korlach J."/>
            <person name="Tsai Y.C."/>
        </authorList>
    </citation>
    <scope>NUCLEOTIDE SEQUENCE [LARGE SCALE GENOMIC DNA]</scope>
    <source>
        <strain evidence="2 3">KBS708</strain>
    </source>
</reference>
<protein>
    <submittedName>
        <fullName evidence="2">Uncharacterized protein</fullName>
    </submittedName>
</protein>
<keyword evidence="3" id="KW-1185">Reference proteome</keyword>
<gene>
    <name evidence="2" type="ORF">J421_0762</name>
</gene>
<dbReference type="HOGENOM" id="CLU_1756188_0_0_0"/>
<dbReference type="RefSeq" id="WP_025409844.1">
    <property type="nucleotide sequence ID" value="NZ_CP007128.1"/>
</dbReference>
<dbReference type="Proteomes" id="UP000019151">
    <property type="component" value="Chromosome"/>
</dbReference>
<dbReference type="KEGG" id="gba:J421_0762"/>
<feature type="compositionally biased region" description="Acidic residues" evidence="1">
    <location>
        <begin position="101"/>
        <end position="126"/>
    </location>
</feature>
<evidence type="ECO:0000313" key="2">
    <source>
        <dbReference type="EMBL" id="AHG88299.1"/>
    </source>
</evidence>
<accession>W0RB39</accession>
<dbReference type="InParanoid" id="W0RB39"/>
<feature type="region of interest" description="Disordered" evidence="1">
    <location>
        <begin position="101"/>
        <end position="134"/>
    </location>
</feature>
<name>W0RB39_9BACT</name>
<evidence type="ECO:0000313" key="3">
    <source>
        <dbReference type="Proteomes" id="UP000019151"/>
    </source>
</evidence>
<dbReference type="EMBL" id="CP007128">
    <property type="protein sequence ID" value="AHG88299.1"/>
    <property type="molecule type" value="Genomic_DNA"/>
</dbReference>
<proteinExistence type="predicted"/>
<dbReference type="AlphaFoldDB" id="W0RB39"/>
<organism evidence="2 3">
    <name type="scientific">Gemmatirosa kalamazoonensis</name>
    <dbReference type="NCBI Taxonomy" id="861299"/>
    <lineage>
        <taxon>Bacteria</taxon>
        <taxon>Pseudomonadati</taxon>
        <taxon>Gemmatimonadota</taxon>
        <taxon>Gemmatimonadia</taxon>
        <taxon>Gemmatimonadales</taxon>
        <taxon>Gemmatimonadaceae</taxon>
        <taxon>Gemmatirosa</taxon>
    </lineage>
</organism>
<evidence type="ECO:0000256" key="1">
    <source>
        <dbReference type="SAM" id="MobiDB-lite"/>
    </source>
</evidence>